<dbReference type="GO" id="GO:0003677">
    <property type="term" value="F:DNA binding"/>
    <property type="evidence" value="ECO:0007669"/>
    <property type="project" value="InterPro"/>
</dbReference>
<keyword evidence="3" id="KW-1185">Reference proteome</keyword>
<dbReference type="GO" id="GO:0006313">
    <property type="term" value="P:DNA transposition"/>
    <property type="evidence" value="ECO:0007669"/>
    <property type="project" value="InterPro"/>
</dbReference>
<dbReference type="InterPro" id="IPR012337">
    <property type="entry name" value="RNaseH-like_sf"/>
</dbReference>
<dbReference type="EMBL" id="LZZM01000009">
    <property type="protein sequence ID" value="OOM82533.1"/>
    <property type="molecule type" value="Genomic_DNA"/>
</dbReference>
<name>A0A1S8TXL6_9CLOT</name>
<dbReference type="GO" id="GO:0004803">
    <property type="term" value="F:transposase activity"/>
    <property type="evidence" value="ECO:0007669"/>
    <property type="project" value="InterPro"/>
</dbReference>
<proteinExistence type="predicted"/>
<dbReference type="PANTHER" id="PTHR33627">
    <property type="entry name" value="TRANSPOSASE"/>
    <property type="match status" value="1"/>
</dbReference>
<dbReference type="OrthoDB" id="2519014at2"/>
<dbReference type="NCBIfam" id="NF033540">
    <property type="entry name" value="transpos_IS701"/>
    <property type="match status" value="1"/>
</dbReference>
<accession>A0A1S8TXL6</accession>
<dbReference type="Proteomes" id="UP000190890">
    <property type="component" value="Unassembled WGS sequence"/>
</dbReference>
<feature type="domain" description="Transposase IS4-like" evidence="1">
    <location>
        <begin position="135"/>
        <end position="349"/>
    </location>
</feature>
<protein>
    <submittedName>
        <fullName evidence="2">Transposase DDE domain protein</fullName>
    </submittedName>
</protein>
<gene>
    <name evidence="2" type="ORF">CLPUN_01100</name>
</gene>
<reference evidence="2 3" key="1">
    <citation type="submission" date="2016-05" db="EMBL/GenBank/DDBJ databases">
        <title>Microbial solvent formation.</title>
        <authorList>
            <person name="Poehlein A."/>
            <person name="Montoya Solano J.D."/>
            <person name="Flitsch S."/>
            <person name="Krabben P."/>
            <person name="Duerre P."/>
            <person name="Daniel R."/>
        </authorList>
    </citation>
    <scope>NUCLEOTIDE SEQUENCE [LARGE SCALE GENOMIC DNA]</scope>
    <source>
        <strain evidence="2 3">DSM 2619</strain>
    </source>
</reference>
<evidence type="ECO:0000313" key="2">
    <source>
        <dbReference type="EMBL" id="OOM82533.1"/>
    </source>
</evidence>
<organism evidence="2 3">
    <name type="scientific">Clostridium puniceum</name>
    <dbReference type="NCBI Taxonomy" id="29367"/>
    <lineage>
        <taxon>Bacteria</taxon>
        <taxon>Bacillati</taxon>
        <taxon>Bacillota</taxon>
        <taxon>Clostridia</taxon>
        <taxon>Eubacteriales</taxon>
        <taxon>Clostridiaceae</taxon>
        <taxon>Clostridium</taxon>
    </lineage>
</organism>
<evidence type="ECO:0000313" key="3">
    <source>
        <dbReference type="Proteomes" id="UP000190890"/>
    </source>
</evidence>
<dbReference type="RefSeq" id="WP_077845438.1">
    <property type="nucleotide sequence ID" value="NZ_LZZM01000009.1"/>
</dbReference>
<dbReference type="PANTHER" id="PTHR33627:SF1">
    <property type="entry name" value="TRANSPOSASE"/>
    <property type="match status" value="1"/>
</dbReference>
<dbReference type="SUPFAM" id="SSF53098">
    <property type="entry name" value="Ribonuclease H-like"/>
    <property type="match status" value="1"/>
</dbReference>
<dbReference type="Pfam" id="PF01609">
    <property type="entry name" value="DDE_Tnp_1"/>
    <property type="match status" value="1"/>
</dbReference>
<dbReference type="AlphaFoldDB" id="A0A1S8TXL6"/>
<dbReference type="InterPro" id="IPR039365">
    <property type="entry name" value="IS701-like"/>
</dbReference>
<dbReference type="InterPro" id="IPR002559">
    <property type="entry name" value="Transposase_11"/>
</dbReference>
<dbReference type="STRING" id="29367.CLPUN_01100"/>
<comment type="caution">
    <text evidence="2">The sequence shown here is derived from an EMBL/GenBank/DDBJ whole genome shotgun (WGS) entry which is preliminary data.</text>
</comment>
<sequence length="401" mass="45993">MFIGSIITNSSSIIKFLKESRLAIYFTKPQLHIIALIMSAMIKKGFVGKVTDVADLMPFRHRTNIGKFLSKSPWNEDFIERALRNLVIKKIWEVSKATNNPIYVAIDDTISERTVPSSKALKPIEKCSFHNSHLKHKTVYGHQLVTVMLICDDIVTPYSISIYDKKIKSKIQMAIELINSLPSPINEGYVLCDSWYSSKKIFKASEKTGFKYVGGLRTNRVIYPTNYERLGIKLNAFGKTLTKEDVDLVKVGNSEYYVYSYKGKLNDLKEALIVLSWPKEALFKDGCLRAFISPDSNMPLLELLNHYKHRWPIEIFFRESKKKLGLDDYQIRSEKSIKRYLLIMMITYVYCGLEVSEDTLKFSNGLKTARAQLEAEKITFIYEKTQAGEPLDAILELFNAA</sequence>
<evidence type="ECO:0000259" key="1">
    <source>
        <dbReference type="Pfam" id="PF01609"/>
    </source>
</evidence>